<evidence type="ECO:0000256" key="1">
    <source>
        <dbReference type="ARBA" id="ARBA00008031"/>
    </source>
</evidence>
<dbReference type="GeneID" id="90947068"/>
<keyword evidence="3 5" id="KW-0460">Magnesium</keyword>
<feature type="binding site" evidence="5">
    <location>
        <position position="250"/>
    </location>
    <ligand>
        <name>Mg(2+)</name>
        <dbReference type="ChEBI" id="CHEBI:18420"/>
    </ligand>
</feature>
<dbReference type="PANTHER" id="PTHR48073:SF2">
    <property type="entry name" value="O-SUCCINYLBENZOATE SYNTHASE"/>
    <property type="match status" value="1"/>
</dbReference>
<dbReference type="Proteomes" id="UP001605990">
    <property type="component" value="Unassembled WGS sequence"/>
</dbReference>
<dbReference type="Gene3D" id="3.30.390.10">
    <property type="entry name" value="Enolase-like, N-terminal domain"/>
    <property type="match status" value="1"/>
</dbReference>
<evidence type="ECO:0000256" key="6">
    <source>
        <dbReference type="RuleBase" id="RU366006"/>
    </source>
</evidence>
<comment type="cofactor">
    <cofactor evidence="5 6">
        <name>Mg(2+)</name>
        <dbReference type="ChEBI" id="CHEBI:18420"/>
    </cofactor>
    <text evidence="5 6">Binds 1 Mg(2+) ion per subunit.</text>
</comment>
<dbReference type="SMART" id="SM00922">
    <property type="entry name" value="MR_MLE"/>
    <property type="match status" value="1"/>
</dbReference>
<dbReference type="InterPro" id="IPR036849">
    <property type="entry name" value="Enolase-like_C_sf"/>
</dbReference>
<dbReference type="InterPro" id="IPR029017">
    <property type="entry name" value="Enolase-like_N"/>
</dbReference>
<evidence type="ECO:0000259" key="7">
    <source>
        <dbReference type="SMART" id="SM00922"/>
    </source>
</evidence>
<evidence type="ECO:0000313" key="9">
    <source>
        <dbReference type="EMBL" id="MFG6298199.1"/>
    </source>
</evidence>
<reference evidence="8" key="1">
    <citation type="submission" date="2015-08" db="EMBL/GenBank/DDBJ databases">
        <title>Discovery of a novel antibiotic invisible to genome mining, by efficient functional screening of genomic libraries.</title>
        <authorList>
            <person name="Xu M."/>
            <person name="Wang Y."/>
            <person name="Liu M."/>
            <person name="Zhao Z."/>
            <person name="Xu L."/>
            <person name="Chen X."/>
            <person name="Gao G."/>
            <person name="Han D."/>
            <person name="Liu L."/>
            <person name="Huang S."/>
            <person name="He X."/>
            <person name="Lin S."/>
            <person name="Kang Q."/>
            <person name="Ou H."/>
            <person name="Zhou H."/>
            <person name="Pang X."/>
            <person name="Deng Z."/>
            <person name="Tao M."/>
        </authorList>
    </citation>
    <scope>NUCLEOTIDE SEQUENCE</scope>
    <source>
        <strain evidence="8">Sal35</strain>
    </source>
</reference>
<dbReference type="SUPFAM" id="SSF51604">
    <property type="entry name" value="Enolase C-terminal domain-like"/>
    <property type="match status" value="1"/>
</dbReference>
<dbReference type="SFLD" id="SFLDS00001">
    <property type="entry name" value="Enolase"/>
    <property type="match status" value="1"/>
</dbReference>
<name>A0A0U3U5M1_STRRO</name>
<accession>A0A0U3U5M1</accession>
<dbReference type="GO" id="GO:0046872">
    <property type="term" value="F:metal ion binding"/>
    <property type="evidence" value="ECO:0007669"/>
    <property type="project" value="UniProtKB-KW"/>
</dbReference>
<keyword evidence="2 5" id="KW-0479">Metal-binding</keyword>
<dbReference type="PANTHER" id="PTHR48073">
    <property type="entry name" value="O-SUCCINYLBENZOATE SYNTHASE-RELATED"/>
    <property type="match status" value="1"/>
</dbReference>
<comment type="similarity">
    <text evidence="1 6">Belongs to the mandelate racemase/muconate lactonizing enzyme family.</text>
</comment>
<evidence type="ECO:0000256" key="4">
    <source>
        <dbReference type="ARBA" id="ARBA00023235"/>
    </source>
</evidence>
<dbReference type="Proteomes" id="UP001231701">
    <property type="component" value="Chromosome"/>
</dbReference>
<evidence type="ECO:0000313" key="10">
    <source>
        <dbReference type="EMBL" id="WMC90243.1"/>
    </source>
</evidence>
<sequence>MIRRVRLHTAVVPMAAAFDHATRSRRSAASLLVEIELAGTRGWGEGAPRDYVTGETLDGAVRAVQACDPGELAERIEWRDFESAVASIAQLPLTGLVDGSSAAAAVEIALLDAVCRHFARPLADVLRVLAPPARSRRDGPTSVSLVIHLSRDVATVLDALTPRALAALRHVKIKVADPAGAVDRLTAAQDRLPADTRVSLDVNGAWTAEEAEKVAGELDGVGWVEEPLPPRSWPELGRLRRATGLPVMLDESCTGPADLHAAATSGAASHINVRLSKCGGFLAAARLALRADELGVGCQLGVHVAEVGPLWAAGRTLATAWDLWQTVEAGRADEWFPVPLTTPAFTVDRSLHRVEPLTGPGTGIEPTEELLRHTRCAATWESGGGWRRNT</sequence>
<dbReference type="EC" id="5.1.1.-" evidence="6"/>
<keyword evidence="11" id="KW-1185">Reference proteome</keyword>
<evidence type="ECO:0000256" key="5">
    <source>
        <dbReference type="PIRSR" id="PIRSR634603-3"/>
    </source>
</evidence>
<reference evidence="10" key="2">
    <citation type="submission" date="2023-03" db="EMBL/GenBank/DDBJ databases">
        <title>Borrelidin-producing and root-colonizing Streptomyces rochei is a potent biopesticide for soil-borne oomycete-caused plant diseases.</title>
        <authorList>
            <person name="Zhou D."/>
            <person name="Wang X."/>
            <person name="Navarro-Munoz J.C."/>
            <person name="Li W."/>
            <person name="Li J."/>
            <person name="Jiu M."/>
            <person name="Deng S."/>
            <person name="Ye Y."/>
            <person name="Daly P."/>
            <person name="Wei L."/>
        </authorList>
    </citation>
    <scope>NUCLEOTIDE SEQUENCE</scope>
    <source>
        <strain evidence="10">JK1</strain>
    </source>
</reference>
<evidence type="ECO:0000256" key="2">
    <source>
        <dbReference type="ARBA" id="ARBA00022723"/>
    </source>
</evidence>
<evidence type="ECO:0000256" key="3">
    <source>
        <dbReference type="ARBA" id="ARBA00022842"/>
    </source>
</evidence>
<dbReference type="InterPro" id="IPR034603">
    <property type="entry name" value="Dipeptide_epimerase"/>
</dbReference>
<keyword evidence="4 6" id="KW-0413">Isomerase</keyword>
<gene>
    <name evidence="8" type="primary">bor2E</name>
    <name evidence="9" type="ORF">ACGU38_22850</name>
    <name evidence="10" type="ORF">P7W03_33550</name>
</gene>
<dbReference type="AlphaFoldDB" id="A0A0U3U5M1"/>
<dbReference type="EMBL" id="CP121271">
    <property type="protein sequence ID" value="WMC90243.1"/>
    <property type="molecule type" value="Genomic_DNA"/>
</dbReference>
<dbReference type="GO" id="GO:0016855">
    <property type="term" value="F:racemase and epimerase activity, acting on amino acids and derivatives"/>
    <property type="evidence" value="ECO:0007669"/>
    <property type="project" value="UniProtKB-UniRule"/>
</dbReference>
<proteinExistence type="inferred from homology"/>
<dbReference type="EMBL" id="JBIENY010000312">
    <property type="protein sequence ID" value="MFG6298199.1"/>
    <property type="molecule type" value="Genomic_DNA"/>
</dbReference>
<feature type="binding site" evidence="5">
    <location>
        <position position="201"/>
    </location>
    <ligand>
        <name>Mg(2+)</name>
        <dbReference type="ChEBI" id="CHEBI:18420"/>
    </ligand>
</feature>
<dbReference type="SUPFAM" id="SSF54826">
    <property type="entry name" value="Enolase N-terminal domain-like"/>
    <property type="match status" value="1"/>
</dbReference>
<dbReference type="EMBL" id="KT362046">
    <property type="protein sequence ID" value="ALV82328.1"/>
    <property type="molecule type" value="Genomic_DNA"/>
</dbReference>
<reference evidence="9 11" key="3">
    <citation type="submission" date="2024-10" db="EMBL/GenBank/DDBJ databases">
        <title>Draft genome assembly of a novel steroid transforming actinomycete isolated from African clawed frog Xenopus laevis.</title>
        <authorList>
            <person name="Bragin E."/>
            <person name="Kollerov V."/>
            <person name="Donova M.V."/>
        </authorList>
    </citation>
    <scope>NUCLEOTIDE SEQUENCE [LARGE SCALE GENOMIC DNA]</scope>
    <source>
        <strain evidence="9 11">MTOC-St3</strain>
    </source>
</reference>
<evidence type="ECO:0000313" key="11">
    <source>
        <dbReference type="Proteomes" id="UP001605990"/>
    </source>
</evidence>
<dbReference type="Gene3D" id="3.20.20.120">
    <property type="entry name" value="Enolase-like C-terminal domain"/>
    <property type="match status" value="1"/>
</dbReference>
<evidence type="ECO:0000313" key="8">
    <source>
        <dbReference type="EMBL" id="ALV82328.1"/>
    </source>
</evidence>
<protein>
    <recommendedName>
        <fullName evidence="6">Dipeptide epimerase</fullName>
        <ecNumber evidence="6">5.1.1.-</ecNumber>
    </recommendedName>
</protein>
<dbReference type="InterPro" id="IPR029065">
    <property type="entry name" value="Enolase_C-like"/>
</dbReference>
<dbReference type="InterPro" id="IPR013342">
    <property type="entry name" value="Mandelate_racemase_C"/>
</dbReference>
<organism evidence="8">
    <name type="scientific">Streptomyces rochei</name>
    <name type="common">Streptomyces parvullus</name>
    <dbReference type="NCBI Taxonomy" id="1928"/>
    <lineage>
        <taxon>Bacteria</taxon>
        <taxon>Bacillati</taxon>
        <taxon>Actinomycetota</taxon>
        <taxon>Actinomycetes</taxon>
        <taxon>Kitasatosporales</taxon>
        <taxon>Streptomycetaceae</taxon>
        <taxon>Streptomyces</taxon>
        <taxon>Streptomyces rochei group</taxon>
    </lineage>
</organism>
<feature type="domain" description="Mandelate racemase/muconate lactonizing enzyme C-terminal" evidence="7">
    <location>
        <begin position="154"/>
        <end position="246"/>
    </location>
</feature>
<feature type="binding site" evidence="5">
    <location>
        <position position="225"/>
    </location>
    <ligand>
        <name>Mg(2+)</name>
        <dbReference type="ChEBI" id="CHEBI:18420"/>
    </ligand>
</feature>
<dbReference type="CDD" id="cd03319">
    <property type="entry name" value="L-Ala-DL-Glu_epimerase"/>
    <property type="match status" value="1"/>
</dbReference>
<dbReference type="Pfam" id="PF13378">
    <property type="entry name" value="MR_MLE_C"/>
    <property type="match status" value="1"/>
</dbReference>
<dbReference type="RefSeq" id="WP_052731581.1">
    <property type="nucleotide sequence ID" value="NZ_CP121271.1"/>
</dbReference>